<evidence type="ECO:0000256" key="4">
    <source>
        <dbReference type="ARBA" id="ARBA00023136"/>
    </source>
</evidence>
<proteinExistence type="predicted"/>
<reference evidence="6" key="1">
    <citation type="journal article" date="2021" name="PeerJ">
        <title>Extensive microbial diversity within the chicken gut microbiome revealed by metagenomics and culture.</title>
        <authorList>
            <person name="Gilroy R."/>
            <person name="Ravi A."/>
            <person name="Getino M."/>
            <person name="Pursley I."/>
            <person name="Horton D.L."/>
            <person name="Alikhan N.F."/>
            <person name="Baker D."/>
            <person name="Gharbi K."/>
            <person name="Hall N."/>
            <person name="Watson M."/>
            <person name="Adriaenssens E.M."/>
            <person name="Foster-Nyarko E."/>
            <person name="Jarju S."/>
            <person name="Secka A."/>
            <person name="Antonio M."/>
            <person name="Oren A."/>
            <person name="Chaudhuri R.R."/>
            <person name="La Ragione R."/>
            <person name="Hildebrand F."/>
            <person name="Pallen M.J."/>
        </authorList>
    </citation>
    <scope>NUCLEOTIDE SEQUENCE</scope>
    <source>
        <strain evidence="6">CHK171-505</strain>
    </source>
</reference>
<dbReference type="SUPFAM" id="SSF161098">
    <property type="entry name" value="MetI-like"/>
    <property type="match status" value="1"/>
</dbReference>
<accession>A0A9D2I3A8</accession>
<keyword evidence="4 5" id="KW-0472">Membrane</keyword>
<keyword evidence="2 5" id="KW-0812">Transmembrane</keyword>
<sequence>MFGEEFVGLHYVRMFINDPTFWRVFKNTLMLGGLTLLFNFPLPILFALAYYTSELIFLFISSLVMYFFVGYNSSIIKEVKENYTKGE</sequence>
<evidence type="ECO:0000256" key="5">
    <source>
        <dbReference type="SAM" id="Phobius"/>
    </source>
</evidence>
<dbReference type="Proteomes" id="UP000886856">
    <property type="component" value="Unassembled WGS sequence"/>
</dbReference>
<dbReference type="Gene3D" id="1.10.3720.10">
    <property type="entry name" value="MetI-like"/>
    <property type="match status" value="1"/>
</dbReference>
<feature type="transmembrane region" description="Helical" evidence="5">
    <location>
        <begin position="29"/>
        <end position="50"/>
    </location>
</feature>
<comment type="subcellular location">
    <subcellularLocation>
        <location evidence="1">Membrane</location>
        <topology evidence="1">Multi-pass membrane protein</topology>
    </subcellularLocation>
</comment>
<dbReference type="InterPro" id="IPR035906">
    <property type="entry name" value="MetI-like_sf"/>
</dbReference>
<comment type="caution">
    <text evidence="6">The sequence shown here is derived from an EMBL/GenBank/DDBJ whole genome shotgun (WGS) entry which is preliminary data.</text>
</comment>
<evidence type="ECO:0000313" key="6">
    <source>
        <dbReference type="EMBL" id="HJA90923.1"/>
    </source>
</evidence>
<protein>
    <submittedName>
        <fullName evidence="6">Uncharacterized protein</fullName>
    </submittedName>
</protein>
<keyword evidence="3 5" id="KW-1133">Transmembrane helix</keyword>
<evidence type="ECO:0000256" key="2">
    <source>
        <dbReference type="ARBA" id="ARBA00022692"/>
    </source>
</evidence>
<evidence type="ECO:0000313" key="7">
    <source>
        <dbReference type="Proteomes" id="UP000886856"/>
    </source>
</evidence>
<dbReference type="AlphaFoldDB" id="A0A9D2I3A8"/>
<name>A0A9D2I3A8_9LACT</name>
<organism evidence="6 7">
    <name type="scientific">Candidatus Jeotgalibaca merdavium</name>
    <dbReference type="NCBI Taxonomy" id="2838627"/>
    <lineage>
        <taxon>Bacteria</taxon>
        <taxon>Bacillati</taxon>
        <taxon>Bacillota</taxon>
        <taxon>Bacilli</taxon>
        <taxon>Lactobacillales</taxon>
        <taxon>Carnobacteriaceae</taxon>
        <taxon>Jeotgalibaca</taxon>
    </lineage>
</organism>
<dbReference type="EMBL" id="DWYW01000206">
    <property type="protein sequence ID" value="HJA90923.1"/>
    <property type="molecule type" value="Genomic_DNA"/>
</dbReference>
<evidence type="ECO:0000256" key="1">
    <source>
        <dbReference type="ARBA" id="ARBA00004141"/>
    </source>
</evidence>
<evidence type="ECO:0000256" key="3">
    <source>
        <dbReference type="ARBA" id="ARBA00022989"/>
    </source>
</evidence>
<dbReference type="GO" id="GO:0016020">
    <property type="term" value="C:membrane"/>
    <property type="evidence" value="ECO:0007669"/>
    <property type="project" value="UniProtKB-SubCell"/>
</dbReference>
<feature type="transmembrane region" description="Helical" evidence="5">
    <location>
        <begin position="56"/>
        <end position="76"/>
    </location>
</feature>
<gene>
    <name evidence="6" type="ORF">H9948_09055</name>
</gene>
<reference evidence="6" key="2">
    <citation type="submission" date="2021-04" db="EMBL/GenBank/DDBJ databases">
        <authorList>
            <person name="Gilroy R."/>
        </authorList>
    </citation>
    <scope>NUCLEOTIDE SEQUENCE</scope>
    <source>
        <strain evidence="6">CHK171-505</strain>
    </source>
</reference>